<evidence type="ECO:0000256" key="2">
    <source>
        <dbReference type="ARBA" id="ARBA00004370"/>
    </source>
</evidence>
<feature type="domain" description="Cytochrome oxidase subunit II copper A binding" evidence="12">
    <location>
        <begin position="435"/>
        <end position="551"/>
    </location>
</feature>
<evidence type="ECO:0000256" key="5">
    <source>
        <dbReference type="ARBA" id="ARBA00022723"/>
    </source>
</evidence>
<comment type="similarity">
    <text evidence="3">Belongs to the cytochrome c oxidase subunit 2 family.</text>
</comment>
<keyword evidence="8 11" id="KW-0472">Membrane</keyword>
<reference evidence="13" key="1">
    <citation type="journal article" date="2011" name="BMC Genomics">
        <title>The mitochondrial genome sequence of the ciliate Paramecium caudatum reveals a shift in nucleotide composition and codon usage within the genus Paramecium.</title>
        <authorList>
            <person name="Barth D."/>
            <person name="Berendonk T.U."/>
        </authorList>
    </citation>
    <scope>NUCLEOTIDE SEQUENCE</scope>
    <source>
        <strain evidence="13">GB-E</strain>
    </source>
</reference>
<dbReference type="GeneID" id="9384784"/>
<evidence type="ECO:0000256" key="7">
    <source>
        <dbReference type="ARBA" id="ARBA00023008"/>
    </source>
</evidence>
<feature type="transmembrane region" description="Helical" evidence="11">
    <location>
        <begin position="35"/>
        <end position="57"/>
    </location>
</feature>
<evidence type="ECO:0000256" key="10">
    <source>
        <dbReference type="ARBA" id="ARBA00049512"/>
    </source>
</evidence>
<dbReference type="InterPro" id="IPR045187">
    <property type="entry name" value="CcO_II"/>
</dbReference>
<evidence type="ECO:0000313" key="13">
    <source>
        <dbReference type="EMBL" id="CAZ66807.1"/>
    </source>
</evidence>
<evidence type="ECO:0000256" key="11">
    <source>
        <dbReference type="SAM" id="Phobius"/>
    </source>
</evidence>
<organism evidence="13">
    <name type="scientific">Paramecium caudatum</name>
    <dbReference type="NCBI Taxonomy" id="5885"/>
    <lineage>
        <taxon>Eukaryota</taxon>
        <taxon>Sar</taxon>
        <taxon>Alveolata</taxon>
        <taxon>Ciliophora</taxon>
        <taxon>Intramacronucleata</taxon>
        <taxon>Oligohymenophorea</taxon>
        <taxon>Peniculida</taxon>
        <taxon>Parameciidae</taxon>
        <taxon>Paramecium</taxon>
    </lineage>
</organism>
<dbReference type="PROSITE" id="PS50857">
    <property type="entry name" value="COX2_CUA"/>
    <property type="match status" value="1"/>
</dbReference>
<evidence type="ECO:0000256" key="1">
    <source>
        <dbReference type="ARBA" id="ARBA00001935"/>
    </source>
</evidence>
<keyword evidence="11" id="KW-0812">Transmembrane</keyword>
<keyword evidence="7" id="KW-0186">Copper</keyword>
<evidence type="ECO:0000256" key="9">
    <source>
        <dbReference type="ARBA" id="ARBA00031389"/>
    </source>
</evidence>
<dbReference type="SUPFAM" id="SSF49503">
    <property type="entry name" value="Cupredoxins"/>
    <property type="match status" value="1"/>
</dbReference>
<keyword evidence="11" id="KW-1133">Transmembrane helix</keyword>
<dbReference type="Gene3D" id="2.60.40.420">
    <property type="entry name" value="Cupredoxins - blue copper proteins"/>
    <property type="match status" value="1"/>
</dbReference>
<dbReference type="PANTHER" id="PTHR22888:SF9">
    <property type="entry name" value="CYTOCHROME C OXIDASE SUBUNIT 2"/>
    <property type="match status" value="1"/>
</dbReference>
<comment type="subcellular location">
    <subcellularLocation>
        <location evidence="2">Membrane</location>
    </subcellularLocation>
</comment>
<dbReference type="InterPro" id="IPR001505">
    <property type="entry name" value="Copper_CuA"/>
</dbReference>
<name>D8L7S0_PARCA</name>
<dbReference type="PANTHER" id="PTHR22888">
    <property type="entry name" value="CYTOCHROME C OXIDASE, SUBUNIT II"/>
    <property type="match status" value="1"/>
</dbReference>
<dbReference type="GO" id="GO:0042773">
    <property type="term" value="P:ATP synthesis coupled electron transport"/>
    <property type="evidence" value="ECO:0007669"/>
    <property type="project" value="TreeGrafter"/>
</dbReference>
<comment type="catalytic activity">
    <reaction evidence="10">
        <text>4 Fe(II)-[cytochrome c] + O2 + 8 H(+)(in) = 4 Fe(III)-[cytochrome c] + 2 H2O + 4 H(+)(out)</text>
        <dbReference type="Rhea" id="RHEA:11436"/>
        <dbReference type="Rhea" id="RHEA-COMP:10350"/>
        <dbReference type="Rhea" id="RHEA-COMP:14399"/>
        <dbReference type="ChEBI" id="CHEBI:15377"/>
        <dbReference type="ChEBI" id="CHEBI:15378"/>
        <dbReference type="ChEBI" id="CHEBI:15379"/>
        <dbReference type="ChEBI" id="CHEBI:29033"/>
        <dbReference type="ChEBI" id="CHEBI:29034"/>
        <dbReference type="EC" id="7.1.1.9"/>
    </reaction>
    <physiologicalReaction direction="left-to-right" evidence="10">
        <dbReference type="Rhea" id="RHEA:11437"/>
    </physiologicalReaction>
</comment>
<keyword evidence="6" id="KW-0249">Electron transport</keyword>
<keyword evidence="4" id="KW-0813">Transport</keyword>
<dbReference type="AlphaFoldDB" id="D8L7S0"/>
<dbReference type="GO" id="GO:0004129">
    <property type="term" value="F:cytochrome-c oxidase activity"/>
    <property type="evidence" value="ECO:0007669"/>
    <property type="project" value="UniProtKB-EC"/>
</dbReference>
<dbReference type="GO" id="GO:0005507">
    <property type="term" value="F:copper ion binding"/>
    <property type="evidence" value="ECO:0007669"/>
    <property type="project" value="InterPro"/>
</dbReference>
<protein>
    <recommendedName>
        <fullName evidence="9">Cytochrome c oxidase polypeptide II</fullName>
    </recommendedName>
</protein>
<geneLocation type="mitochondrion" evidence="13"/>
<evidence type="ECO:0000259" key="12">
    <source>
        <dbReference type="PROSITE" id="PS50857"/>
    </source>
</evidence>
<evidence type="ECO:0000256" key="4">
    <source>
        <dbReference type="ARBA" id="ARBA00022448"/>
    </source>
</evidence>
<comment type="cofactor">
    <cofactor evidence="1">
        <name>Cu cation</name>
        <dbReference type="ChEBI" id="CHEBI:23378"/>
    </cofactor>
</comment>
<dbReference type="EMBL" id="FN424190">
    <property type="protein sequence ID" value="CAZ66807.1"/>
    <property type="molecule type" value="Genomic_DNA"/>
</dbReference>
<dbReference type="InterPro" id="IPR002429">
    <property type="entry name" value="CcO_II-like_C"/>
</dbReference>
<keyword evidence="5" id="KW-0479">Metal-binding</keyword>
<proteinExistence type="inferred from homology"/>
<dbReference type="RefSeq" id="YP_003734428.1">
    <property type="nucleotide sequence ID" value="NC_014262.1"/>
</dbReference>
<gene>
    <name evidence="13" type="primary">cox2</name>
</gene>
<dbReference type="GO" id="GO:0016020">
    <property type="term" value="C:membrane"/>
    <property type="evidence" value="ECO:0007669"/>
    <property type="project" value="UniProtKB-SubCell"/>
</dbReference>
<dbReference type="PROSITE" id="PS00078">
    <property type="entry name" value="COX2"/>
    <property type="match status" value="1"/>
</dbReference>
<sequence>MWGCIPTDFIFTPNFSTGFSCLKSDVIIHIAQWQYWWWFWFTYLWSLYFFFISRSVRSRTLKMRPKIYTSFRSHGNKWGDFLACIVPVIWCFNILVNSNFILRLMEWQNESTIFTVRIRARQWYWIYKFELKNILDLLTVPKKVGWNKWLVHTGNSIEVADDYFYALKIRAQNSWTSKYWKSFVRSLKKYKVNNNIYFLDDVVSAKRLKMSMVDLIPYKNLDSNILNFDFNKTNDTTIFNEDDLFYDNFFFKNKDTWLCESIVFNNYWKKNISGKKSELLANVLNKSLFLKKKFFKNFLYDTDSLASSVFLEKKAKYVNLTTKRTDYGDFSRFTKKRVFEKKPILITKSFFPQNVDNLNNEILNVSFDSTVTVEKKMNTDLFYLTLKQKRYKRKKNIPLRVKFDKNDLIKNTSVINFSDKPYLLANKIIKNLEFDATSLYRCLKKNKARSENFSVQLSRRLLRTKKTLVLPSHVNITLISNSYDVIHSWFIPALGIKIDCVPGRATHHTFYCDSVGFYYGQCAEICGRYHHHMPIKLCILPFEHFLVWWQHFGLPKLLFTESKNRFETGYGLKKFCW</sequence>
<evidence type="ECO:0000256" key="3">
    <source>
        <dbReference type="ARBA" id="ARBA00007866"/>
    </source>
</evidence>
<feature type="transmembrane region" description="Helical" evidence="11">
    <location>
        <begin position="78"/>
        <end position="96"/>
    </location>
</feature>
<dbReference type="InterPro" id="IPR008972">
    <property type="entry name" value="Cupredoxin"/>
</dbReference>
<keyword evidence="13" id="KW-0496">Mitochondrion</keyword>
<evidence type="ECO:0000256" key="8">
    <source>
        <dbReference type="ARBA" id="ARBA00023136"/>
    </source>
</evidence>
<evidence type="ECO:0000256" key="6">
    <source>
        <dbReference type="ARBA" id="ARBA00022982"/>
    </source>
</evidence>
<dbReference type="Pfam" id="PF00116">
    <property type="entry name" value="COX2"/>
    <property type="match status" value="1"/>
</dbReference>
<accession>D8L7S0</accession>